<evidence type="ECO:0000256" key="1">
    <source>
        <dbReference type="SAM" id="MobiDB-lite"/>
    </source>
</evidence>
<dbReference type="Proteomes" id="UP001501536">
    <property type="component" value="Unassembled WGS sequence"/>
</dbReference>
<dbReference type="InterPro" id="IPR012675">
    <property type="entry name" value="Beta-grasp_dom_sf"/>
</dbReference>
<reference evidence="3" key="1">
    <citation type="journal article" date="2019" name="Int. J. Syst. Evol. Microbiol.">
        <title>The Global Catalogue of Microorganisms (GCM) 10K type strain sequencing project: providing services to taxonomists for standard genome sequencing and annotation.</title>
        <authorList>
            <consortium name="The Broad Institute Genomics Platform"/>
            <consortium name="The Broad Institute Genome Sequencing Center for Infectious Disease"/>
            <person name="Wu L."/>
            <person name="Ma J."/>
        </authorList>
    </citation>
    <scope>NUCLEOTIDE SEQUENCE [LARGE SCALE GENOMIC DNA]</scope>
    <source>
        <strain evidence="3">JCM 16961</strain>
    </source>
</reference>
<proteinExistence type="predicted"/>
<evidence type="ECO:0008006" key="4">
    <source>
        <dbReference type="Google" id="ProtNLM"/>
    </source>
</evidence>
<dbReference type="EMBL" id="BAABCJ010000002">
    <property type="protein sequence ID" value="GAA3700481.1"/>
    <property type="molecule type" value="Genomic_DNA"/>
</dbReference>
<dbReference type="RefSeq" id="WP_344881550.1">
    <property type="nucleotide sequence ID" value="NZ_BAABCJ010000002.1"/>
</dbReference>
<comment type="caution">
    <text evidence="2">The sequence shown here is derived from an EMBL/GenBank/DDBJ whole genome shotgun (WGS) entry which is preliminary data.</text>
</comment>
<protein>
    <recommendedName>
        <fullName evidence="4">MoaD/ThiS family protein</fullName>
    </recommendedName>
</protein>
<evidence type="ECO:0000313" key="3">
    <source>
        <dbReference type="Proteomes" id="UP001501536"/>
    </source>
</evidence>
<dbReference type="SUPFAM" id="SSF54285">
    <property type="entry name" value="MoaD/ThiS"/>
    <property type="match status" value="1"/>
</dbReference>
<dbReference type="InterPro" id="IPR003749">
    <property type="entry name" value="ThiS/MoaD-like"/>
</dbReference>
<dbReference type="InterPro" id="IPR016155">
    <property type="entry name" value="Mopterin_synth/thiamin_S_b"/>
</dbReference>
<gene>
    <name evidence="2" type="ORF">GCM10022377_12160</name>
</gene>
<feature type="region of interest" description="Disordered" evidence="1">
    <location>
        <begin position="41"/>
        <end position="67"/>
    </location>
</feature>
<keyword evidence="3" id="KW-1185">Reference proteome</keyword>
<organism evidence="2 3">
    <name type="scientific">Zhihengliuella alba</name>
    <dbReference type="NCBI Taxonomy" id="547018"/>
    <lineage>
        <taxon>Bacteria</taxon>
        <taxon>Bacillati</taxon>
        <taxon>Actinomycetota</taxon>
        <taxon>Actinomycetes</taxon>
        <taxon>Micrococcales</taxon>
        <taxon>Micrococcaceae</taxon>
        <taxon>Zhihengliuella</taxon>
    </lineage>
</organism>
<evidence type="ECO:0000313" key="2">
    <source>
        <dbReference type="EMBL" id="GAA3700481.1"/>
    </source>
</evidence>
<dbReference type="Gene3D" id="3.10.20.30">
    <property type="match status" value="1"/>
</dbReference>
<sequence>MRIRYFAAAAAAAGRQQQDIAVSALPEPTLGALLEHVAALHPAGDRRPEPAAVGAGETSRGAAPVRRTPSLARVISRSSFLVNEVSVRDRGHPLGDEDVVDVLPPFAGG</sequence>
<dbReference type="Pfam" id="PF02597">
    <property type="entry name" value="ThiS"/>
    <property type="match status" value="1"/>
</dbReference>
<accession>A0ABP7D7R5</accession>
<name>A0ABP7D7R5_9MICC</name>